<accession>A0AAU9IDB8</accession>
<dbReference type="SUPFAM" id="SSF57850">
    <property type="entry name" value="RING/U-box"/>
    <property type="match status" value="1"/>
</dbReference>
<organism evidence="3 4">
    <name type="scientific">Blepharisma stoltei</name>
    <dbReference type="NCBI Taxonomy" id="1481888"/>
    <lineage>
        <taxon>Eukaryota</taxon>
        <taxon>Sar</taxon>
        <taxon>Alveolata</taxon>
        <taxon>Ciliophora</taxon>
        <taxon>Postciliodesmatophora</taxon>
        <taxon>Heterotrichea</taxon>
        <taxon>Heterotrichida</taxon>
        <taxon>Blepharismidae</taxon>
        <taxon>Blepharisma</taxon>
    </lineage>
</organism>
<dbReference type="PANTHER" id="PTHR46573">
    <property type="entry name" value="WD REPEAT, SAM AND U-BOX DOMAIN-CONTAINING PROTEIN 1"/>
    <property type="match status" value="1"/>
</dbReference>
<dbReference type="Pfam" id="PF04564">
    <property type="entry name" value="U-box"/>
    <property type="match status" value="1"/>
</dbReference>
<comment type="caution">
    <text evidence="3">The sequence shown here is derived from an EMBL/GenBank/DDBJ whole genome shotgun (WGS) entry which is preliminary data.</text>
</comment>
<evidence type="ECO:0000259" key="2">
    <source>
        <dbReference type="SMART" id="SM00504"/>
    </source>
</evidence>
<reference evidence="3" key="1">
    <citation type="submission" date="2021-09" db="EMBL/GenBank/DDBJ databases">
        <authorList>
            <consortium name="AG Swart"/>
            <person name="Singh M."/>
            <person name="Singh A."/>
            <person name="Seah K."/>
            <person name="Emmerich C."/>
        </authorList>
    </citation>
    <scope>NUCLEOTIDE SEQUENCE</scope>
    <source>
        <strain evidence="3">ATCC30299</strain>
    </source>
</reference>
<feature type="domain" description="U-box" evidence="2">
    <location>
        <begin position="96"/>
        <end position="158"/>
    </location>
</feature>
<evidence type="ECO:0000313" key="4">
    <source>
        <dbReference type="Proteomes" id="UP001162131"/>
    </source>
</evidence>
<dbReference type="InterPro" id="IPR052085">
    <property type="entry name" value="WD-SAM-U-box"/>
</dbReference>
<proteinExistence type="predicted"/>
<keyword evidence="4" id="KW-1185">Reference proteome</keyword>
<dbReference type="SMART" id="SM00504">
    <property type="entry name" value="Ubox"/>
    <property type="match status" value="1"/>
</dbReference>
<name>A0AAU9IDB8_9CILI</name>
<dbReference type="EMBL" id="CAJZBQ010000004">
    <property type="protein sequence ID" value="CAG9311442.1"/>
    <property type="molecule type" value="Genomic_DNA"/>
</dbReference>
<dbReference type="InterPro" id="IPR045210">
    <property type="entry name" value="RING-Ubox_PUB"/>
</dbReference>
<dbReference type="Proteomes" id="UP001162131">
    <property type="component" value="Unassembled WGS sequence"/>
</dbReference>
<dbReference type="GO" id="GO:0004842">
    <property type="term" value="F:ubiquitin-protein transferase activity"/>
    <property type="evidence" value="ECO:0007669"/>
    <property type="project" value="InterPro"/>
</dbReference>
<feature type="region of interest" description="Disordered" evidence="1">
    <location>
        <begin position="41"/>
        <end position="63"/>
    </location>
</feature>
<gene>
    <name evidence="3" type="ORF">BSTOLATCC_MIC3732</name>
</gene>
<evidence type="ECO:0000313" key="3">
    <source>
        <dbReference type="EMBL" id="CAG9311442.1"/>
    </source>
</evidence>
<dbReference type="GO" id="GO:0016567">
    <property type="term" value="P:protein ubiquitination"/>
    <property type="evidence" value="ECO:0007669"/>
    <property type="project" value="InterPro"/>
</dbReference>
<dbReference type="InterPro" id="IPR003613">
    <property type="entry name" value="Ubox_domain"/>
</dbReference>
<dbReference type="InterPro" id="IPR013083">
    <property type="entry name" value="Znf_RING/FYVE/PHD"/>
</dbReference>
<dbReference type="PANTHER" id="PTHR46573:SF1">
    <property type="entry name" value="WD REPEAT, SAM AND U-BOX DOMAIN-CONTAINING PROTEIN 1"/>
    <property type="match status" value="1"/>
</dbReference>
<dbReference type="AlphaFoldDB" id="A0AAU9IDB8"/>
<protein>
    <recommendedName>
        <fullName evidence="2">U-box domain-containing protein</fullName>
    </recommendedName>
</protein>
<sequence>MRLRKTLKCFKKQLKMNEWNQSVKVGQQILDSLCIEAKRTLQNKSSEEDEKDTENVPKEDPAQSNIDFAAPIRAANNNEALIKEFENIEYEEGMEALLCPISNELMTDPAMTPYGHCYQRQHIEMWLDNHNTCPLTGQILRKDQLIPCFTVKAAVEQYLKMQENKRKKESKANE</sequence>
<evidence type="ECO:0000256" key="1">
    <source>
        <dbReference type="SAM" id="MobiDB-lite"/>
    </source>
</evidence>
<dbReference type="CDD" id="cd16664">
    <property type="entry name" value="RING-Ubox_PUB"/>
    <property type="match status" value="1"/>
</dbReference>
<dbReference type="Gene3D" id="3.30.40.10">
    <property type="entry name" value="Zinc/RING finger domain, C3HC4 (zinc finger)"/>
    <property type="match status" value="1"/>
</dbReference>